<evidence type="ECO:0000313" key="1">
    <source>
        <dbReference type="EMBL" id="SVB91968.1"/>
    </source>
</evidence>
<organism evidence="1">
    <name type="scientific">marine metagenome</name>
    <dbReference type="NCBI Taxonomy" id="408172"/>
    <lineage>
        <taxon>unclassified sequences</taxon>
        <taxon>metagenomes</taxon>
        <taxon>ecological metagenomes</taxon>
    </lineage>
</organism>
<feature type="non-terminal residue" evidence="1">
    <location>
        <position position="245"/>
    </location>
</feature>
<name>A0A382HXF7_9ZZZZ</name>
<sequence length="245" mass="25617">MSSGVKPNLMLILRTPPLSLSAAVCLLICSSVTAETNTTRVTGSFNNSQENACIHVSIFMMLADCTYSRRNAEVAGHALPWVGPTVNPVYYDPDSAHAVPEYKPVPGDDRIEPSLSGTLTIDDQGTADPADDTISGELTVGPAARSVVVNVNRLTGGPALGEPRAIIFWSGIEHSLAATGVDSATPNADGGFDYVIASKGFPSRLYRADESGDYFPSALAGRTVEGQDAAGTWNAPSSTGVTRDT</sequence>
<dbReference type="AlphaFoldDB" id="A0A382HXF7"/>
<reference evidence="1" key="1">
    <citation type="submission" date="2018-05" db="EMBL/GenBank/DDBJ databases">
        <authorList>
            <person name="Lanie J.A."/>
            <person name="Ng W.-L."/>
            <person name="Kazmierczak K.M."/>
            <person name="Andrzejewski T.M."/>
            <person name="Davidsen T.M."/>
            <person name="Wayne K.J."/>
            <person name="Tettelin H."/>
            <person name="Glass J.I."/>
            <person name="Rusch D."/>
            <person name="Podicherti R."/>
            <person name="Tsui H.-C.T."/>
            <person name="Winkler M.E."/>
        </authorList>
    </citation>
    <scope>NUCLEOTIDE SEQUENCE</scope>
</reference>
<dbReference type="EMBL" id="UINC01063874">
    <property type="protein sequence ID" value="SVB91968.1"/>
    <property type="molecule type" value="Genomic_DNA"/>
</dbReference>
<proteinExistence type="predicted"/>
<gene>
    <name evidence="1" type="ORF">METZ01_LOCUS244822</name>
</gene>
<protein>
    <submittedName>
        <fullName evidence="1">Uncharacterized protein</fullName>
    </submittedName>
</protein>
<accession>A0A382HXF7</accession>